<dbReference type="EMBL" id="JMKJ01000055">
    <property type="protein sequence ID" value="KGG52649.1"/>
    <property type="molecule type" value="Genomic_DNA"/>
</dbReference>
<dbReference type="VEuPathDB" id="MicrosporidiaDB:DI09_56p120"/>
<evidence type="ECO:0000256" key="1">
    <source>
        <dbReference type="SAM" id="MobiDB-lite"/>
    </source>
</evidence>
<dbReference type="PANTHER" id="PTHR23329">
    <property type="entry name" value="TUFTELIN-INTERACTING PROTEIN 11-RELATED"/>
    <property type="match status" value="1"/>
</dbReference>
<feature type="compositionally biased region" description="Polar residues" evidence="1">
    <location>
        <begin position="8"/>
        <end position="19"/>
    </location>
</feature>
<dbReference type="Proteomes" id="UP000029725">
    <property type="component" value="Unassembled WGS sequence"/>
</dbReference>
<dbReference type="HOGENOM" id="CLU_451322_0_0_1"/>
<evidence type="ECO:0000313" key="3">
    <source>
        <dbReference type="EMBL" id="KGG50774.1"/>
    </source>
</evidence>
<dbReference type="EMBL" id="JMKJ01000521">
    <property type="protein sequence ID" value="KGG50774.1"/>
    <property type="molecule type" value="Genomic_DNA"/>
</dbReference>
<dbReference type="Pfam" id="PF01585">
    <property type="entry name" value="G-patch"/>
    <property type="match status" value="1"/>
</dbReference>
<dbReference type="GO" id="GO:0003676">
    <property type="term" value="F:nucleic acid binding"/>
    <property type="evidence" value="ECO:0007669"/>
    <property type="project" value="InterPro"/>
</dbReference>
<dbReference type="InterPro" id="IPR000467">
    <property type="entry name" value="G_patch_dom"/>
</dbReference>
<comment type="caution">
    <text evidence="4">The sequence shown here is derived from an EMBL/GenBank/DDBJ whole genome shotgun (WGS) entry which is preliminary data.</text>
</comment>
<reference evidence="4 5" key="1">
    <citation type="submission" date="2014-04" db="EMBL/GenBank/DDBJ databases">
        <title>A new species of microsporidia sheds light on the evolution of extreme parasitism.</title>
        <authorList>
            <person name="Haag K.L."/>
            <person name="James T.Y."/>
            <person name="Larsson R."/>
            <person name="Schaer T.M."/>
            <person name="Refardt D."/>
            <person name="Pombert J.-F."/>
            <person name="Ebert D."/>
        </authorList>
    </citation>
    <scope>NUCLEOTIDE SEQUENCE [LARGE SCALE GENOMIC DNA]</scope>
    <source>
        <strain evidence="4 5">UGP3</strain>
        <tissue evidence="4">Spores</tissue>
    </source>
</reference>
<keyword evidence="5" id="KW-1185">Reference proteome</keyword>
<dbReference type="PANTHER" id="PTHR23329:SF1">
    <property type="entry name" value="TUFTELIN-INTERACTING PROTEIN 11"/>
    <property type="match status" value="1"/>
</dbReference>
<dbReference type="SMART" id="SM00443">
    <property type="entry name" value="G_patch"/>
    <property type="match status" value="1"/>
</dbReference>
<dbReference type="PROSITE" id="PS50174">
    <property type="entry name" value="G_PATCH"/>
    <property type="match status" value="1"/>
</dbReference>
<dbReference type="AlphaFoldDB" id="A0A098VUU8"/>
<sequence length="605" mass="67318">MPFVSDALQPQDSVESTPRQGMPKVLIPASPMYENDLNYNLVLSDNDFSIFSEEMADVLNYFAGPISTAIHTGKHRVSSDPRSQASAGAVSTMMGDRMGILRAVVSMSSDPPNNLASSYGMGYKLLKQMGFSQGEGVGKKHGIAVPLSHGDLRPKQAGLGYYKEETNASIDLGKASSSLDGSLQHKKNPQSLKEHARIQKKKVEPLSSILGDAREMMMPPVGMEHVVSSSDSGLKKVLEVEERWLFLMKTERDSIEIQVPIYEALDELTRSLSSAISMIKQKLSEKLDEPHIWLQEIFQSHIIEKVKLFYIQMEEKSRATITSKLEDKVSGELHRAINDAESKAASVLSATNNILSSLLIPLHRKGSLMETNIYFPAVFTRKLLPVYLQMENVIGDRISGPFISQYFILGLLLPAIKIYIRSASLREVHSPIVWWLEVLPWEIVENIMETVVIPQLKEVGSDFIDEVVQPWLPFLNSEKTLICLCECLLSSPFDSAKQLEEILTVLRGIGRIPASAEHFLAERLSSFLLKNLKIDPEEQELDALETVIEASDVVSLDLMAGVLANGLFPLLSSYAAAWMRSCTVEDLRTSAADDIFGWFVGFIYH</sequence>
<evidence type="ECO:0000313" key="5">
    <source>
        <dbReference type="Proteomes" id="UP000029725"/>
    </source>
</evidence>
<feature type="region of interest" description="Disordered" evidence="1">
    <location>
        <begin position="174"/>
        <end position="198"/>
    </location>
</feature>
<organism evidence="4 5">
    <name type="scientific">Mitosporidium daphniae</name>
    <dbReference type="NCBI Taxonomy" id="1485682"/>
    <lineage>
        <taxon>Eukaryota</taxon>
        <taxon>Fungi</taxon>
        <taxon>Fungi incertae sedis</taxon>
        <taxon>Microsporidia</taxon>
        <taxon>Mitosporidium</taxon>
    </lineage>
</organism>
<proteinExistence type="predicted"/>
<name>A0A098VUU8_9MICR</name>
<evidence type="ECO:0000313" key="4">
    <source>
        <dbReference type="EMBL" id="KGG52649.1"/>
    </source>
</evidence>
<feature type="domain" description="G-patch" evidence="2">
    <location>
        <begin position="118"/>
        <end position="164"/>
    </location>
</feature>
<protein>
    <recommendedName>
        <fullName evidence="2">G-patch domain-containing protein</fullName>
    </recommendedName>
</protein>
<evidence type="ECO:0000259" key="2">
    <source>
        <dbReference type="PROSITE" id="PS50174"/>
    </source>
</evidence>
<gene>
    <name evidence="4" type="ORF">DI09_14p320</name>
    <name evidence="3" type="ORF">DI09_56p120</name>
</gene>
<dbReference type="GO" id="GO:0000390">
    <property type="term" value="P:spliceosomal complex disassembly"/>
    <property type="evidence" value="ECO:0007669"/>
    <property type="project" value="InterPro"/>
</dbReference>
<dbReference type="InterPro" id="IPR045211">
    <property type="entry name" value="TFP11/STIP/Ntr1"/>
</dbReference>
<dbReference type="VEuPathDB" id="MicrosporidiaDB:DI09_14p320"/>
<feature type="region of interest" description="Disordered" evidence="1">
    <location>
        <begin position="1"/>
        <end position="23"/>
    </location>
</feature>
<accession>A0A098VUU8</accession>
<dbReference type="GO" id="GO:0071008">
    <property type="term" value="C:U2-type post-mRNA release spliceosomal complex"/>
    <property type="evidence" value="ECO:0007669"/>
    <property type="project" value="TreeGrafter"/>
</dbReference>